<dbReference type="Proteomes" id="UP000001542">
    <property type="component" value="Unassembled WGS sequence"/>
</dbReference>
<dbReference type="VEuPathDB" id="TrichDB:TVAGG3_0745020"/>
<evidence type="ECO:0000313" key="2">
    <source>
        <dbReference type="Proteomes" id="UP000001542"/>
    </source>
</evidence>
<sequence>MKTFGELVTQIKRGLIELCDDLNGPGAAQALGPAHAYGKSFLILQSVRTLQEAIQKQETHLKALVGKEGAPGSASQSNDTKTWRVVDSIYQSLSLIDRYRQDPSRYTHHGIAEWLKQEATNSGLSSDILPGPNGKDELNISGNGFLLELLVENQEKISSARLTLSYGGRNDVYDLPEIVEFFDNDNRSHMSHLFSIAARLDSIEKESHESHATPIQLFTIPNCPIDFKMSLGGLHFPFADKFEALLTYDYFEQNHHMPMIVVDPPIIFPVSQLKDIQDKCGIRFNIEFLVSSTISQMIQLKSDVYGTVGGKTVRLILNDNESRNGNCVHSVKLARLPLGRPESFPEIISILKKAALWCSIIIEAFSQTEEDVKTNTMVDIAPMSDFSLAANYWVGDRPAHIRIRVSQDGALDTDNDQINSLLTPDATFPDIISAIIQ</sequence>
<dbReference type="OrthoDB" id="10263242at2759"/>
<reference evidence="1" key="1">
    <citation type="submission" date="2006-10" db="EMBL/GenBank/DDBJ databases">
        <authorList>
            <person name="Amadeo P."/>
            <person name="Zhao Q."/>
            <person name="Wortman J."/>
            <person name="Fraser-Liggett C."/>
            <person name="Carlton J."/>
        </authorList>
    </citation>
    <scope>NUCLEOTIDE SEQUENCE</scope>
    <source>
        <strain evidence="1">G3</strain>
    </source>
</reference>
<evidence type="ECO:0000313" key="1">
    <source>
        <dbReference type="EMBL" id="EAX89601.1"/>
    </source>
</evidence>
<dbReference type="EMBL" id="DS114185">
    <property type="protein sequence ID" value="EAX89601.1"/>
    <property type="molecule type" value="Genomic_DNA"/>
</dbReference>
<reference evidence="1" key="2">
    <citation type="journal article" date="2007" name="Science">
        <title>Draft genome sequence of the sexually transmitted pathogen Trichomonas vaginalis.</title>
        <authorList>
            <person name="Carlton J.M."/>
            <person name="Hirt R.P."/>
            <person name="Silva J.C."/>
            <person name="Delcher A.L."/>
            <person name="Schatz M."/>
            <person name="Zhao Q."/>
            <person name="Wortman J.R."/>
            <person name="Bidwell S.L."/>
            <person name="Alsmark U.C.M."/>
            <person name="Besteiro S."/>
            <person name="Sicheritz-Ponten T."/>
            <person name="Noel C.J."/>
            <person name="Dacks J.B."/>
            <person name="Foster P.G."/>
            <person name="Simillion C."/>
            <person name="Van de Peer Y."/>
            <person name="Miranda-Saavedra D."/>
            <person name="Barton G.J."/>
            <person name="Westrop G.D."/>
            <person name="Mueller S."/>
            <person name="Dessi D."/>
            <person name="Fiori P.L."/>
            <person name="Ren Q."/>
            <person name="Paulsen I."/>
            <person name="Zhang H."/>
            <person name="Bastida-Corcuera F.D."/>
            <person name="Simoes-Barbosa A."/>
            <person name="Brown M.T."/>
            <person name="Hayes R.D."/>
            <person name="Mukherjee M."/>
            <person name="Okumura C.Y."/>
            <person name="Schneider R."/>
            <person name="Smith A.J."/>
            <person name="Vanacova S."/>
            <person name="Villalvazo M."/>
            <person name="Haas B.J."/>
            <person name="Pertea M."/>
            <person name="Feldblyum T.V."/>
            <person name="Utterback T.R."/>
            <person name="Shu C.L."/>
            <person name="Osoegawa K."/>
            <person name="de Jong P.J."/>
            <person name="Hrdy I."/>
            <person name="Horvathova L."/>
            <person name="Zubacova Z."/>
            <person name="Dolezal P."/>
            <person name="Malik S.B."/>
            <person name="Logsdon J.M. Jr."/>
            <person name="Henze K."/>
            <person name="Gupta A."/>
            <person name="Wang C.C."/>
            <person name="Dunne R.L."/>
            <person name="Upcroft J.A."/>
            <person name="Upcroft P."/>
            <person name="White O."/>
            <person name="Salzberg S.L."/>
            <person name="Tang P."/>
            <person name="Chiu C.-H."/>
            <person name="Lee Y.-S."/>
            <person name="Embley T.M."/>
            <person name="Coombs G.H."/>
            <person name="Mottram J.C."/>
            <person name="Tachezy J."/>
            <person name="Fraser-Liggett C.M."/>
            <person name="Johnson P.J."/>
        </authorList>
    </citation>
    <scope>NUCLEOTIDE SEQUENCE [LARGE SCALE GENOMIC DNA]</scope>
    <source>
        <strain evidence="1">G3</strain>
    </source>
</reference>
<accession>A2FZR1</accession>
<keyword evidence="2" id="KW-1185">Reference proteome</keyword>
<name>A2FZR1_TRIV3</name>
<organism evidence="1 2">
    <name type="scientific">Trichomonas vaginalis (strain ATCC PRA-98 / G3)</name>
    <dbReference type="NCBI Taxonomy" id="412133"/>
    <lineage>
        <taxon>Eukaryota</taxon>
        <taxon>Metamonada</taxon>
        <taxon>Parabasalia</taxon>
        <taxon>Trichomonadida</taxon>
        <taxon>Trichomonadidae</taxon>
        <taxon>Trichomonas</taxon>
    </lineage>
</organism>
<proteinExistence type="predicted"/>
<protein>
    <submittedName>
        <fullName evidence="1">Uncharacterized protein</fullName>
    </submittedName>
</protein>
<gene>
    <name evidence="1" type="ORF">TVAG_361440</name>
</gene>
<dbReference type="AlphaFoldDB" id="A2FZR1"/>
<dbReference type="RefSeq" id="XP_001302531.1">
    <property type="nucleotide sequence ID" value="XM_001302530.1"/>
</dbReference>
<dbReference type="InParanoid" id="A2FZR1"/>
<dbReference type="KEGG" id="tva:4747279"/>
<dbReference type="VEuPathDB" id="TrichDB:TVAG_361440"/>